<feature type="signal peptide" evidence="1">
    <location>
        <begin position="1"/>
        <end position="22"/>
    </location>
</feature>
<dbReference type="RefSeq" id="WP_193182459.1">
    <property type="nucleotide sequence ID" value="NZ_JACVXA010000027.1"/>
</dbReference>
<dbReference type="EMBL" id="JACVXA010000027">
    <property type="protein sequence ID" value="MBE3638640.1"/>
    <property type="molecule type" value="Genomic_DNA"/>
</dbReference>
<gene>
    <name evidence="2" type="ORF">ICN82_10535</name>
</gene>
<name>A0A8J7CHT2_9RHOB</name>
<accession>A0A8J7CHT2</accession>
<comment type="caution">
    <text evidence="2">The sequence shown here is derived from an EMBL/GenBank/DDBJ whole genome shotgun (WGS) entry which is preliminary data.</text>
</comment>
<organism evidence="2 3">
    <name type="scientific">Mangrovicoccus algicola</name>
    <dbReference type="NCBI Taxonomy" id="2771008"/>
    <lineage>
        <taxon>Bacteria</taxon>
        <taxon>Pseudomonadati</taxon>
        <taxon>Pseudomonadota</taxon>
        <taxon>Alphaproteobacteria</taxon>
        <taxon>Rhodobacterales</taxon>
        <taxon>Paracoccaceae</taxon>
        <taxon>Mangrovicoccus</taxon>
    </lineage>
</organism>
<keyword evidence="1" id="KW-0732">Signal</keyword>
<evidence type="ECO:0008006" key="4">
    <source>
        <dbReference type="Google" id="ProtNLM"/>
    </source>
</evidence>
<evidence type="ECO:0000313" key="3">
    <source>
        <dbReference type="Proteomes" id="UP000609121"/>
    </source>
</evidence>
<evidence type="ECO:0000256" key="1">
    <source>
        <dbReference type="SAM" id="SignalP"/>
    </source>
</evidence>
<dbReference type="AlphaFoldDB" id="A0A8J7CHT2"/>
<feature type="chain" id="PRO_5035322693" description="C-type lysozyme inhibitor domain-containing protein" evidence="1">
    <location>
        <begin position="23"/>
        <end position="180"/>
    </location>
</feature>
<dbReference type="PROSITE" id="PS51257">
    <property type="entry name" value="PROKAR_LIPOPROTEIN"/>
    <property type="match status" value="1"/>
</dbReference>
<dbReference type="Proteomes" id="UP000609121">
    <property type="component" value="Unassembled WGS sequence"/>
</dbReference>
<keyword evidence="3" id="KW-1185">Reference proteome</keyword>
<reference evidence="2" key="1">
    <citation type="submission" date="2020-09" db="EMBL/GenBank/DDBJ databases">
        <title>A novel bacterium of genus Mangrovicoccus, isolated from South China Sea.</title>
        <authorList>
            <person name="Huang H."/>
            <person name="Mo K."/>
            <person name="Hu Y."/>
        </authorList>
    </citation>
    <scope>NUCLEOTIDE SEQUENCE</scope>
    <source>
        <strain evidence="2">HB182678</strain>
    </source>
</reference>
<protein>
    <recommendedName>
        <fullName evidence="4">C-type lysozyme inhibitor domain-containing protein</fullName>
    </recommendedName>
</protein>
<sequence length="180" mass="18291">MSLRPALLLAALGLLAACDQPAATGDGADGPAAAPAAESSDALTAEVQRRAAAMCDADPARAAECAPVVACFGETGPALVGRSYQSEGGRLYAEGPSGITCAGDFLPTMNRAVARVQLSCSNGQKADFQFRTSSPGTLRGEAVMEDGTKLEIWSGRNMWRAFEAPGNAAGRACVKAGLGL</sequence>
<proteinExistence type="predicted"/>
<evidence type="ECO:0000313" key="2">
    <source>
        <dbReference type="EMBL" id="MBE3638640.1"/>
    </source>
</evidence>